<gene>
    <name evidence="2" type="ORF">LAESUDRAFT_762336</name>
</gene>
<evidence type="ECO:0000313" key="3">
    <source>
        <dbReference type="Proteomes" id="UP000076871"/>
    </source>
</evidence>
<sequence>MSEVGERAIAQFMVELMLDGSKVESEDENAGDDADRTKKVKVVMKDIDSAAGGDLLQGLATVQIQPVGQVQSSIVEEVESTKKKKKKHGKKQHKGRYKAEGFVWEEQFKCK</sequence>
<feature type="compositionally biased region" description="Basic residues" evidence="1">
    <location>
        <begin position="82"/>
        <end position="96"/>
    </location>
</feature>
<dbReference type="OrthoDB" id="205198at2759"/>
<dbReference type="GeneID" id="63830107"/>
<name>A0A165CJ68_9APHY</name>
<evidence type="ECO:0000256" key="1">
    <source>
        <dbReference type="SAM" id="MobiDB-lite"/>
    </source>
</evidence>
<proteinExistence type="predicted"/>
<dbReference type="AlphaFoldDB" id="A0A165CJ68"/>
<evidence type="ECO:0000313" key="2">
    <source>
        <dbReference type="EMBL" id="KZT02906.1"/>
    </source>
</evidence>
<keyword evidence="3" id="KW-1185">Reference proteome</keyword>
<protein>
    <submittedName>
        <fullName evidence="2">Uncharacterized protein</fullName>
    </submittedName>
</protein>
<organism evidence="2 3">
    <name type="scientific">Laetiporus sulphureus 93-53</name>
    <dbReference type="NCBI Taxonomy" id="1314785"/>
    <lineage>
        <taxon>Eukaryota</taxon>
        <taxon>Fungi</taxon>
        <taxon>Dikarya</taxon>
        <taxon>Basidiomycota</taxon>
        <taxon>Agaricomycotina</taxon>
        <taxon>Agaricomycetes</taxon>
        <taxon>Polyporales</taxon>
        <taxon>Laetiporus</taxon>
    </lineage>
</organism>
<feature type="region of interest" description="Disordered" evidence="1">
    <location>
        <begin position="75"/>
        <end position="96"/>
    </location>
</feature>
<dbReference type="Proteomes" id="UP000076871">
    <property type="component" value="Unassembled WGS sequence"/>
</dbReference>
<dbReference type="InParanoid" id="A0A165CJ68"/>
<dbReference type="EMBL" id="KV427648">
    <property type="protein sequence ID" value="KZT02906.1"/>
    <property type="molecule type" value="Genomic_DNA"/>
</dbReference>
<dbReference type="RefSeq" id="XP_040760646.1">
    <property type="nucleotide sequence ID" value="XM_040913079.1"/>
</dbReference>
<reference evidence="2 3" key="1">
    <citation type="journal article" date="2016" name="Mol. Biol. Evol.">
        <title>Comparative Genomics of Early-Diverging Mushroom-Forming Fungi Provides Insights into the Origins of Lignocellulose Decay Capabilities.</title>
        <authorList>
            <person name="Nagy L.G."/>
            <person name="Riley R."/>
            <person name="Tritt A."/>
            <person name="Adam C."/>
            <person name="Daum C."/>
            <person name="Floudas D."/>
            <person name="Sun H."/>
            <person name="Yadav J.S."/>
            <person name="Pangilinan J."/>
            <person name="Larsson K.H."/>
            <person name="Matsuura K."/>
            <person name="Barry K."/>
            <person name="Labutti K."/>
            <person name="Kuo R."/>
            <person name="Ohm R.A."/>
            <person name="Bhattacharya S.S."/>
            <person name="Shirouzu T."/>
            <person name="Yoshinaga Y."/>
            <person name="Martin F.M."/>
            <person name="Grigoriev I.V."/>
            <person name="Hibbett D.S."/>
        </authorList>
    </citation>
    <scope>NUCLEOTIDE SEQUENCE [LARGE SCALE GENOMIC DNA]</scope>
    <source>
        <strain evidence="2 3">93-53</strain>
    </source>
</reference>
<accession>A0A165CJ68</accession>